<gene>
    <name evidence="1" type="ordered locus">Theco_3982</name>
</gene>
<name>L0EJN2_THECK</name>
<dbReference type="KEGG" id="tco:Theco_3982"/>
<keyword evidence="2" id="KW-1185">Reference proteome</keyword>
<dbReference type="AlphaFoldDB" id="L0EJN2"/>
<evidence type="ECO:0000313" key="2">
    <source>
        <dbReference type="Proteomes" id="UP000010795"/>
    </source>
</evidence>
<dbReference type="EMBL" id="CP003256">
    <property type="protein sequence ID" value="AGA59986.1"/>
    <property type="molecule type" value="Genomic_DNA"/>
</dbReference>
<dbReference type="OrthoDB" id="2836045at2"/>
<dbReference type="Proteomes" id="UP000010795">
    <property type="component" value="Plasmid pTHECO01"/>
</dbReference>
<dbReference type="RefSeq" id="WP_015256700.1">
    <property type="nucleotide sequence ID" value="NC_019898.1"/>
</dbReference>
<keyword evidence="1" id="KW-0614">Plasmid</keyword>
<protein>
    <submittedName>
        <fullName evidence="1">Uncharacterized protein</fullName>
    </submittedName>
</protein>
<organism evidence="1 2">
    <name type="scientific">Thermobacillus composti (strain DSM 18247 / JCM 13945 / KWC4)</name>
    <dbReference type="NCBI Taxonomy" id="717605"/>
    <lineage>
        <taxon>Bacteria</taxon>
        <taxon>Bacillati</taxon>
        <taxon>Bacillota</taxon>
        <taxon>Bacilli</taxon>
        <taxon>Bacillales</taxon>
        <taxon>Paenibacillaceae</taxon>
        <taxon>Thermobacillus</taxon>
    </lineage>
</organism>
<accession>L0EJN2</accession>
<dbReference type="HOGENOM" id="CLU_741729_0_0_9"/>
<sequence length="373" mass="43324">MDPHFYFKAAEKERAFFRKYGKQGYTLHTVKEKRPNTIQKVTEKYVYVTTEKSRAANRIPRDRLRKALAILFYRRVVTLKELIKINSFSSALAALIKAIMADICKVMHTKKGAVRLTLRGLRFIFSGLSKGRNDMRFVSENGGRFVLLNYHDIRFDTAERWKQKLLELGLKCVLDSGEFSRYNAELKGKRIKPITVEDYAQFVMRHSDVIYQYFTLDKIGDPEVTKRNFEYLERVVRKKPIPIWHVQNSLDLLQELVDAEHEVIAIGGSRFVSRQKREAVFDAIFQRFGDRANFHALGLGATDLLLRHNWFSADASTWLNGRIFRKLISIAGEYPAPKWMSNEEALAFNVRTLAALEDRYSELQIDISMLPPC</sequence>
<proteinExistence type="predicted"/>
<dbReference type="eggNOG" id="ENOG50334X3">
    <property type="taxonomic scope" value="Bacteria"/>
</dbReference>
<evidence type="ECO:0000313" key="1">
    <source>
        <dbReference type="EMBL" id="AGA59986.1"/>
    </source>
</evidence>
<geneLocation type="plasmid" evidence="1 2">
    <name>pTHECO01</name>
</geneLocation>
<reference evidence="2" key="1">
    <citation type="submission" date="2012-01" db="EMBL/GenBank/DDBJ databases">
        <title>Complete sequence of plasmid of Thermobacillus composti KWC4.</title>
        <authorList>
            <person name="Lucas S."/>
            <person name="Han J."/>
            <person name="Lapidus A."/>
            <person name="Cheng J.-F."/>
            <person name="Goodwin L."/>
            <person name="Pitluck S."/>
            <person name="Peters L."/>
            <person name="Ovchinnikova G."/>
            <person name="Teshima H."/>
            <person name="Detter J.C."/>
            <person name="Han C."/>
            <person name="Tapia R."/>
            <person name="Land M."/>
            <person name="Hauser L."/>
            <person name="Kyrpides N."/>
            <person name="Ivanova N."/>
            <person name="Pagani I."/>
            <person name="Anderson I."/>
            <person name="Woyke T."/>
        </authorList>
    </citation>
    <scope>NUCLEOTIDE SEQUENCE [LARGE SCALE GENOMIC DNA]</scope>
    <source>
        <strain evidence="2">DSM 18247 / JCM 13945 / KWC4</strain>
        <plasmid evidence="2">Plasmid pTHECO01</plasmid>
    </source>
</reference>